<name>A0AA86N077_9BACT</name>
<dbReference type="EMBL" id="OX365700">
    <property type="protein sequence ID" value="CAI4032261.1"/>
    <property type="molecule type" value="Genomic_DNA"/>
</dbReference>
<dbReference type="KEGG" id="nti:DNFV4_02690"/>
<dbReference type="SUPFAM" id="SSF53756">
    <property type="entry name" value="UDP-Glycosyltransferase/glycogen phosphorylase"/>
    <property type="match status" value="1"/>
</dbReference>
<evidence type="ECO:0000259" key="1">
    <source>
        <dbReference type="Pfam" id="PF00534"/>
    </source>
</evidence>
<dbReference type="InterPro" id="IPR050194">
    <property type="entry name" value="Glycosyltransferase_grp1"/>
</dbReference>
<evidence type="ECO:0000313" key="4">
    <source>
        <dbReference type="Proteomes" id="UP001179121"/>
    </source>
</evidence>
<dbReference type="AlphaFoldDB" id="A0AA86N077"/>
<dbReference type="InterPro" id="IPR028098">
    <property type="entry name" value="Glyco_trans_4-like_N"/>
</dbReference>
<evidence type="ECO:0000259" key="2">
    <source>
        <dbReference type="Pfam" id="PF13439"/>
    </source>
</evidence>
<accession>A0AA86N077</accession>
<dbReference type="PANTHER" id="PTHR45947:SF3">
    <property type="entry name" value="SULFOQUINOVOSYL TRANSFERASE SQD2"/>
    <property type="match status" value="1"/>
</dbReference>
<gene>
    <name evidence="3" type="ORF">DNFV4_02690</name>
</gene>
<dbReference type="GO" id="GO:0016758">
    <property type="term" value="F:hexosyltransferase activity"/>
    <property type="evidence" value="ECO:0007669"/>
    <property type="project" value="TreeGrafter"/>
</dbReference>
<evidence type="ECO:0000313" key="3">
    <source>
        <dbReference type="EMBL" id="CAI4032261.1"/>
    </source>
</evidence>
<dbReference type="CDD" id="cd03801">
    <property type="entry name" value="GT4_PimA-like"/>
    <property type="match status" value="1"/>
</dbReference>
<sequence length="384" mass="42028">MIGNDHKAMHKAIMNRPVPVLYVSHHADIIGGGEISLLTLLKGLDREVWSPILVVPGEGRVAEYGRAMHIPTHVMPMPSCRWPNAAMRAGISLLRRLIADCRAELVHANGSRAMVYAALARRTTKARTVWHVRVADSDGLLDRLLAASADRIIVNSHAVGSRFQFVPQDKLVCIHNGIDPADYDPVPAADLTSFRRSYGIPADAPVVVSVGRFVPYKGYRFLIQAARRLADRLPEIHWLLVGDGEERSSLERLAKDLGLERTLHFTGWLSRPQLALAAGQVFVLPSLGEHFGRVLLEAMAMRKAVVATNAGGAREIVRAGYTGVLVPPSDSQALAEAVQGLLANRPLADYLGANGRHRVETCFTLDRHLQAVGNLYRSLLFGQP</sequence>
<dbReference type="PANTHER" id="PTHR45947">
    <property type="entry name" value="SULFOQUINOVOSYL TRANSFERASE SQD2"/>
    <property type="match status" value="1"/>
</dbReference>
<feature type="domain" description="Glycosyl transferase family 1" evidence="1">
    <location>
        <begin position="194"/>
        <end position="358"/>
    </location>
</feature>
<dbReference type="Proteomes" id="UP001179121">
    <property type="component" value="Chromosome"/>
</dbReference>
<reference evidence="3" key="1">
    <citation type="submission" date="2022-10" db="EMBL/GenBank/DDBJ databases">
        <authorList>
            <person name="Koch H."/>
        </authorList>
    </citation>
    <scope>NUCLEOTIDE SEQUENCE</scope>
    <source>
        <strain evidence="3">DNF</strain>
    </source>
</reference>
<dbReference type="InterPro" id="IPR001296">
    <property type="entry name" value="Glyco_trans_1"/>
</dbReference>
<dbReference type="Gene3D" id="3.40.50.2000">
    <property type="entry name" value="Glycogen Phosphorylase B"/>
    <property type="match status" value="2"/>
</dbReference>
<dbReference type="Pfam" id="PF00534">
    <property type="entry name" value="Glycos_transf_1"/>
    <property type="match status" value="1"/>
</dbReference>
<feature type="domain" description="Glycosyltransferase subfamily 4-like N-terminal" evidence="2">
    <location>
        <begin position="30"/>
        <end position="181"/>
    </location>
</feature>
<protein>
    <submittedName>
        <fullName evidence="3">Glycosyltransferase family 4 protein</fullName>
    </submittedName>
</protein>
<proteinExistence type="predicted"/>
<keyword evidence="4" id="KW-1185">Reference proteome</keyword>
<dbReference type="Pfam" id="PF13439">
    <property type="entry name" value="Glyco_transf_4"/>
    <property type="match status" value="1"/>
</dbReference>
<organism evidence="3 4">
    <name type="scientific">Nitrospira tepida</name>
    <dbReference type="NCBI Taxonomy" id="2973512"/>
    <lineage>
        <taxon>Bacteria</taxon>
        <taxon>Pseudomonadati</taxon>
        <taxon>Nitrospirota</taxon>
        <taxon>Nitrospiria</taxon>
        <taxon>Nitrospirales</taxon>
        <taxon>Nitrospiraceae</taxon>
        <taxon>Nitrospira</taxon>
    </lineage>
</organism>